<dbReference type="CDD" id="cd06261">
    <property type="entry name" value="TM_PBP2"/>
    <property type="match status" value="2"/>
</dbReference>
<evidence type="ECO:0000256" key="7">
    <source>
        <dbReference type="ARBA" id="ARBA00023136"/>
    </source>
</evidence>
<dbReference type="InterPro" id="IPR000515">
    <property type="entry name" value="MetI-like"/>
</dbReference>
<dbReference type="PANTHER" id="PTHR30151:SF38">
    <property type="entry name" value="ALIPHATIC SULFONATES TRANSPORT PERMEASE PROTEIN SSUC-RELATED"/>
    <property type="match status" value="1"/>
</dbReference>
<reference evidence="11" key="1">
    <citation type="journal article" date="2013" name="Diversity">
        <title>Genome Sequence of Dickeya solani, a New soft Rot Pathogen of Potato, Suggests its Emergence May Be Related to a Novel Combination of Non-Ribosomal Peptide/Polyketide Synthetase Clusters.</title>
        <authorList>
            <person name="Garlant L."/>
            <person name="Koskinen P."/>
            <person name="Rouhiainen L."/>
            <person name="Laine P."/>
            <person name="Paulin L."/>
            <person name="Auvinen P."/>
            <person name="Holm L."/>
            <person name="Pirhonen M."/>
        </authorList>
    </citation>
    <scope>NUCLEOTIDE SEQUENCE [LARGE SCALE GENOMIC DNA]</scope>
    <source>
        <strain evidence="11">D s0432-1</strain>
    </source>
</reference>
<feature type="transmembrane region" description="Helical" evidence="8">
    <location>
        <begin position="497"/>
        <end position="515"/>
    </location>
</feature>
<accession>A0AAV3KDF1</accession>
<feature type="domain" description="ABC transmembrane type-1" evidence="9">
    <location>
        <begin position="334"/>
        <end position="515"/>
    </location>
</feature>
<evidence type="ECO:0000256" key="5">
    <source>
        <dbReference type="ARBA" id="ARBA00022692"/>
    </source>
</evidence>
<evidence type="ECO:0000256" key="3">
    <source>
        <dbReference type="ARBA" id="ARBA00022475"/>
    </source>
</evidence>
<dbReference type="SUPFAM" id="SSF161098">
    <property type="entry name" value="MetI-like"/>
    <property type="match status" value="2"/>
</dbReference>
<feature type="transmembrane region" description="Helical" evidence="8">
    <location>
        <begin position="141"/>
        <end position="161"/>
    </location>
</feature>
<keyword evidence="7 8" id="KW-0472">Membrane</keyword>
<dbReference type="InterPro" id="IPR035906">
    <property type="entry name" value="MetI-like_sf"/>
</dbReference>
<dbReference type="GO" id="GO:0005886">
    <property type="term" value="C:plasma membrane"/>
    <property type="evidence" value="ECO:0007669"/>
    <property type="project" value="UniProtKB-SubCell"/>
</dbReference>
<evidence type="ECO:0000259" key="9">
    <source>
        <dbReference type="PROSITE" id="PS50928"/>
    </source>
</evidence>
<gene>
    <name evidence="10" type="ORF">A544_1567</name>
</gene>
<dbReference type="Proteomes" id="UP000017142">
    <property type="component" value="Unassembled WGS sequence"/>
</dbReference>
<protein>
    <submittedName>
        <fullName evidence="10">Sulfate ester permease protein</fullName>
    </submittedName>
</protein>
<evidence type="ECO:0000256" key="6">
    <source>
        <dbReference type="ARBA" id="ARBA00022989"/>
    </source>
</evidence>
<keyword evidence="2 8" id="KW-0813">Transport</keyword>
<keyword evidence="5 8" id="KW-0812">Transmembrane</keyword>
<dbReference type="AlphaFoldDB" id="A0AAV3KDF1"/>
<evidence type="ECO:0000256" key="4">
    <source>
        <dbReference type="ARBA" id="ARBA00022519"/>
    </source>
</evidence>
<dbReference type="GO" id="GO:0055085">
    <property type="term" value="P:transmembrane transport"/>
    <property type="evidence" value="ECO:0007669"/>
    <property type="project" value="InterPro"/>
</dbReference>
<feature type="transmembrane region" description="Helical" evidence="8">
    <location>
        <begin position="114"/>
        <end position="135"/>
    </location>
</feature>
<sequence>MMMSMMPKLTLNPPRPWSFAPLSAACSALLMPLLLVCGWWLTSHYDWMSEQILPSPATVADSARDFIPQELAPQLLVSLARLAIGLAGGIALGLTLGVLFGLSRTLDRLGMPLFNVLAQIPTLAWIPLLMLALGIGEALKLVVLIKAVTVPVTLCTCAGIRQTPQTLYEMARTLRLPWPTRLRRLVIPAMLPYVMTGTRLAFSQGWVSLIAVELLASSEGLGYLMVQSRQLFMLDLVLVCILVIGAFGLAGEQALQRLERRWIFWPAPVLSHESPTPHAAWHALAGWILPALLCLLWQLATDRQWVHAAFLPAPREVVTALLAGLGSGELTSALSASLSRTLAGFALGAGLGCLLGGLLGRSRVADRLLTPLLSALRSVALFAWLPLLTAWFGLEESAKVVFIALAAFFPALLASYQGVRHLPPSLLETARVLRLSARQRLRWLVLPAMLPALFSGLRLSLMHAWVGAIGAEYFISSGDGVGSMMIRAQQLFQSERVIAGVLLIALVSTLFYRLITLAERRLTAWRVH</sequence>
<comment type="caution">
    <text evidence="10">The sequence shown here is derived from an EMBL/GenBank/DDBJ whole genome shotgun (WGS) entry which is preliminary data.</text>
</comment>
<evidence type="ECO:0000256" key="1">
    <source>
        <dbReference type="ARBA" id="ARBA00004429"/>
    </source>
</evidence>
<feature type="transmembrane region" description="Helical" evidence="8">
    <location>
        <begin position="279"/>
        <end position="297"/>
    </location>
</feature>
<comment type="similarity">
    <text evidence="8">Belongs to the binding-protein-dependent transport system permease family.</text>
</comment>
<organism evidence="10 11">
    <name type="scientific">Dickeya solani D s0432-1</name>
    <dbReference type="NCBI Taxonomy" id="1231725"/>
    <lineage>
        <taxon>Bacteria</taxon>
        <taxon>Pseudomonadati</taxon>
        <taxon>Pseudomonadota</taxon>
        <taxon>Gammaproteobacteria</taxon>
        <taxon>Enterobacterales</taxon>
        <taxon>Pectobacteriaceae</taxon>
        <taxon>Dickeya</taxon>
    </lineage>
</organism>
<feature type="transmembrane region" description="Helical" evidence="8">
    <location>
        <begin position="206"/>
        <end position="224"/>
    </location>
</feature>
<proteinExistence type="inferred from homology"/>
<evidence type="ECO:0000256" key="8">
    <source>
        <dbReference type="RuleBase" id="RU363032"/>
    </source>
</evidence>
<dbReference type="EMBL" id="AMWE01000002">
    <property type="protein sequence ID" value="ERO58391.1"/>
    <property type="molecule type" value="Genomic_DNA"/>
</dbReference>
<dbReference type="Gene3D" id="1.10.3720.10">
    <property type="entry name" value="MetI-like"/>
    <property type="match status" value="2"/>
</dbReference>
<feature type="transmembrane region" description="Helical" evidence="8">
    <location>
        <begin position="372"/>
        <end position="394"/>
    </location>
</feature>
<feature type="transmembrane region" description="Helical" evidence="8">
    <location>
        <begin position="400"/>
        <end position="419"/>
    </location>
</feature>
<comment type="subcellular location">
    <subcellularLocation>
        <location evidence="1">Cell inner membrane</location>
        <topology evidence="1">Multi-pass membrane protein</topology>
    </subcellularLocation>
    <subcellularLocation>
        <location evidence="8">Cell membrane</location>
        <topology evidence="8">Multi-pass membrane protein</topology>
    </subcellularLocation>
</comment>
<keyword evidence="4" id="KW-0997">Cell inner membrane</keyword>
<feature type="transmembrane region" description="Helical" evidence="8">
    <location>
        <begin position="79"/>
        <end position="102"/>
    </location>
</feature>
<evidence type="ECO:0000313" key="10">
    <source>
        <dbReference type="EMBL" id="ERO58391.1"/>
    </source>
</evidence>
<feature type="transmembrane region" description="Helical" evidence="8">
    <location>
        <begin position="231"/>
        <end position="250"/>
    </location>
</feature>
<keyword evidence="6 8" id="KW-1133">Transmembrane helix</keyword>
<evidence type="ECO:0000256" key="2">
    <source>
        <dbReference type="ARBA" id="ARBA00022448"/>
    </source>
</evidence>
<dbReference type="PROSITE" id="PS50928">
    <property type="entry name" value="ABC_TM1"/>
    <property type="match status" value="2"/>
</dbReference>
<feature type="domain" description="ABC transmembrane type-1" evidence="9">
    <location>
        <begin position="71"/>
        <end position="255"/>
    </location>
</feature>
<dbReference type="Pfam" id="PF00528">
    <property type="entry name" value="BPD_transp_1"/>
    <property type="match status" value="2"/>
</dbReference>
<evidence type="ECO:0000313" key="11">
    <source>
        <dbReference type="Proteomes" id="UP000017142"/>
    </source>
</evidence>
<keyword evidence="3" id="KW-1003">Cell membrane</keyword>
<feature type="transmembrane region" description="Helical" evidence="8">
    <location>
        <begin position="342"/>
        <end position="360"/>
    </location>
</feature>
<feature type="transmembrane region" description="Helical" evidence="8">
    <location>
        <begin position="440"/>
        <end position="459"/>
    </location>
</feature>
<dbReference type="PANTHER" id="PTHR30151">
    <property type="entry name" value="ALKANE SULFONATE ABC TRANSPORTER-RELATED, MEMBRANE SUBUNIT"/>
    <property type="match status" value="1"/>
</dbReference>
<name>A0AAV3KDF1_9GAMM</name>